<proteinExistence type="predicted"/>
<dbReference type="EMBL" id="MVBM01000008">
    <property type="protein sequence ID" value="OOK67639.1"/>
    <property type="molecule type" value="Genomic_DNA"/>
</dbReference>
<dbReference type="AlphaFoldDB" id="A0A1V3XYB6"/>
<evidence type="ECO:0000313" key="2">
    <source>
        <dbReference type="EMBL" id="OOK84048.1"/>
    </source>
</evidence>
<comment type="caution">
    <text evidence="2">The sequence shown here is derived from an EMBL/GenBank/DDBJ whole genome shotgun (WGS) entry which is preliminary data.</text>
</comment>
<dbReference type="EMBL" id="MVBN01000001">
    <property type="protein sequence ID" value="OOK84048.1"/>
    <property type="molecule type" value="Genomic_DNA"/>
</dbReference>
<dbReference type="Proteomes" id="UP000188532">
    <property type="component" value="Unassembled WGS sequence"/>
</dbReference>
<organism evidence="2 3">
    <name type="scientific">Mycobacterium kansasii</name>
    <dbReference type="NCBI Taxonomy" id="1768"/>
    <lineage>
        <taxon>Bacteria</taxon>
        <taxon>Bacillati</taxon>
        <taxon>Actinomycetota</taxon>
        <taxon>Actinomycetes</taxon>
        <taxon>Mycobacteriales</taxon>
        <taxon>Mycobacteriaceae</taxon>
        <taxon>Mycobacterium</taxon>
    </lineage>
</organism>
<evidence type="ECO:0000313" key="3">
    <source>
        <dbReference type="Proteomes" id="UP000188532"/>
    </source>
</evidence>
<evidence type="ECO:0000313" key="1">
    <source>
        <dbReference type="EMBL" id="OOK67639.1"/>
    </source>
</evidence>
<protein>
    <submittedName>
        <fullName evidence="2">Uncharacterized protein</fullName>
    </submittedName>
</protein>
<dbReference type="Proteomes" id="UP000189229">
    <property type="component" value="Unassembled WGS sequence"/>
</dbReference>
<gene>
    <name evidence="2" type="ORF">BZL29_0026</name>
    <name evidence="1" type="ORF">BZL30_7957</name>
</gene>
<accession>A0A1V3XYB6</accession>
<sequence length="78" mass="8790">MDVTARFAEVAAVAASEHRYRRGTRIRPILVDGHAAALPDHPGWHGHEPKIVLLLPMIDRYFIAPTVQYRHHGQTLST</sequence>
<evidence type="ECO:0000313" key="4">
    <source>
        <dbReference type="Proteomes" id="UP000189229"/>
    </source>
</evidence>
<name>A0A1V3XYB6_MYCKA</name>
<reference evidence="3 4" key="1">
    <citation type="submission" date="2017-02" db="EMBL/GenBank/DDBJ databases">
        <title>Complete genome sequences of Mycobacterium kansasii strains isolated from rhesus macaques.</title>
        <authorList>
            <person name="Panda A."/>
            <person name="Nagaraj S."/>
            <person name="Zhao X."/>
            <person name="Tettelin H."/>
            <person name="Detolla L.J."/>
        </authorList>
    </citation>
    <scope>NUCLEOTIDE SEQUENCE [LARGE SCALE GENOMIC DNA]</scope>
    <source>
        <strain evidence="2 3">11-3469</strain>
        <strain evidence="1 4">11-3813</strain>
    </source>
</reference>